<evidence type="ECO:0000256" key="7">
    <source>
        <dbReference type="ARBA" id="ARBA00022679"/>
    </source>
</evidence>
<dbReference type="GO" id="GO:0005524">
    <property type="term" value="F:ATP binding"/>
    <property type="evidence" value="ECO:0007669"/>
    <property type="project" value="UniProtKB-KW"/>
</dbReference>
<dbReference type="InterPro" id="IPR050980">
    <property type="entry name" value="2C_sensor_his_kinase"/>
</dbReference>
<evidence type="ECO:0000256" key="1">
    <source>
        <dbReference type="ARBA" id="ARBA00000085"/>
    </source>
</evidence>
<dbReference type="CDD" id="cd00082">
    <property type="entry name" value="HisKA"/>
    <property type="match status" value="1"/>
</dbReference>
<evidence type="ECO:0000256" key="13">
    <source>
        <dbReference type="ARBA" id="ARBA00023012"/>
    </source>
</evidence>
<dbReference type="SMART" id="SM00304">
    <property type="entry name" value="HAMP"/>
    <property type="match status" value="1"/>
</dbReference>
<dbReference type="CDD" id="cd06225">
    <property type="entry name" value="HAMP"/>
    <property type="match status" value="1"/>
</dbReference>
<evidence type="ECO:0000256" key="2">
    <source>
        <dbReference type="ARBA" id="ARBA00004429"/>
    </source>
</evidence>
<evidence type="ECO:0000256" key="9">
    <source>
        <dbReference type="ARBA" id="ARBA00022741"/>
    </source>
</evidence>
<keyword evidence="5" id="KW-0997">Cell inner membrane</keyword>
<evidence type="ECO:0000256" key="14">
    <source>
        <dbReference type="ARBA" id="ARBA00023136"/>
    </source>
</evidence>
<comment type="caution">
    <text evidence="18">The sequence shown here is derived from an EMBL/GenBank/DDBJ whole genome shotgun (WGS) entry which is preliminary data.</text>
</comment>
<reference evidence="18 19" key="1">
    <citation type="submission" date="2024-02" db="EMBL/GenBank/DDBJ databases">
        <title>Roseibium algae sp. nov., isolated from marine alga (Grateloupia sp.), showing potential in myo-inositol conversion.</title>
        <authorList>
            <person name="Wang Y."/>
        </authorList>
    </citation>
    <scope>NUCLEOTIDE SEQUENCE [LARGE SCALE GENOMIC DNA]</scope>
    <source>
        <strain evidence="18 19">H3510</strain>
    </source>
</reference>
<evidence type="ECO:0000256" key="8">
    <source>
        <dbReference type="ARBA" id="ARBA00022692"/>
    </source>
</evidence>
<evidence type="ECO:0000259" key="17">
    <source>
        <dbReference type="PROSITE" id="PS50885"/>
    </source>
</evidence>
<evidence type="ECO:0000256" key="15">
    <source>
        <dbReference type="SAM" id="Phobius"/>
    </source>
</evidence>
<protein>
    <recommendedName>
        <fullName evidence="3">histidine kinase</fullName>
        <ecNumber evidence="3">2.7.13.3</ecNumber>
    </recommendedName>
</protein>
<organism evidence="18 19">
    <name type="scientific">Roseibium algae</name>
    <dbReference type="NCBI Taxonomy" id="3123038"/>
    <lineage>
        <taxon>Bacteria</taxon>
        <taxon>Pseudomonadati</taxon>
        <taxon>Pseudomonadota</taxon>
        <taxon>Alphaproteobacteria</taxon>
        <taxon>Hyphomicrobiales</taxon>
        <taxon>Stappiaceae</taxon>
        <taxon>Roseibium</taxon>
    </lineage>
</organism>
<keyword evidence="10" id="KW-0418">Kinase</keyword>
<proteinExistence type="predicted"/>
<dbReference type="CDD" id="cd00075">
    <property type="entry name" value="HATPase"/>
    <property type="match status" value="1"/>
</dbReference>
<dbReference type="InterPro" id="IPR003661">
    <property type="entry name" value="HisK_dim/P_dom"/>
</dbReference>
<keyword evidence="7" id="KW-0808">Transferase</keyword>
<dbReference type="Proteomes" id="UP001385499">
    <property type="component" value="Unassembled WGS sequence"/>
</dbReference>
<evidence type="ECO:0000256" key="4">
    <source>
        <dbReference type="ARBA" id="ARBA00022475"/>
    </source>
</evidence>
<dbReference type="PROSITE" id="PS50885">
    <property type="entry name" value="HAMP"/>
    <property type="match status" value="1"/>
</dbReference>
<evidence type="ECO:0000256" key="11">
    <source>
        <dbReference type="ARBA" id="ARBA00022840"/>
    </source>
</evidence>
<keyword evidence="12 15" id="KW-1133">Transmembrane helix</keyword>
<feature type="domain" description="HAMP" evidence="17">
    <location>
        <begin position="184"/>
        <end position="237"/>
    </location>
</feature>
<feature type="transmembrane region" description="Helical" evidence="15">
    <location>
        <begin position="20"/>
        <end position="39"/>
    </location>
</feature>
<dbReference type="InterPro" id="IPR003594">
    <property type="entry name" value="HATPase_dom"/>
</dbReference>
<sequence length="457" mass="50156">MRSLFDRLVPRRIAGQLLMVMMITVVIMALIFAVVYYHVKEDFPDKEFGNLALRHVVAVTLLNETDASLRQEVLSSMKVADPTLSISLLDDISMPTLTMREAPIFWPYGEGALGDDIELLTSRLGGAKEGDETLVQLFFRLRDGTYLCVDLTRPEGPPVYGNPVLLLVLGLSICLVMLLDWRARTLVRPLEELSNAVASFGMDSTQAVPIAESGSLEVQQAARAFNRMQARIQDLIERRTRMLTAIGHDLRTPLTRLRLRIALMTDEDQKLRNLADLDLMETQLNGALSYLREGRTGEGTNRIDLPSLLQGLVDQYEDMGVTVSLVCPTGLTVEARCTELIRAFSNLIENARRYDDQLSIHVVLADAAFVHVDVIDHGPGIPVEERERLMEPFERGDVARPIESGASLGLGLAITNAIALAHGGSLELLGTPGGGLTARIVIPLAPSSNQKAALVEA</sequence>
<dbReference type="RefSeq" id="WP_340274467.1">
    <property type="nucleotide sequence ID" value="NZ_JBAKIA010000006.1"/>
</dbReference>
<evidence type="ECO:0000313" key="19">
    <source>
        <dbReference type="Proteomes" id="UP001385499"/>
    </source>
</evidence>
<evidence type="ECO:0000256" key="6">
    <source>
        <dbReference type="ARBA" id="ARBA00022553"/>
    </source>
</evidence>
<dbReference type="PRINTS" id="PR00344">
    <property type="entry name" value="BCTRLSENSOR"/>
</dbReference>
<keyword evidence="6" id="KW-0597">Phosphoprotein</keyword>
<keyword evidence="9" id="KW-0547">Nucleotide-binding</keyword>
<evidence type="ECO:0000259" key="16">
    <source>
        <dbReference type="PROSITE" id="PS50109"/>
    </source>
</evidence>
<dbReference type="InterPro" id="IPR003660">
    <property type="entry name" value="HAMP_dom"/>
</dbReference>
<keyword evidence="8 15" id="KW-0812">Transmembrane</keyword>
<comment type="subcellular location">
    <subcellularLocation>
        <location evidence="2">Cell inner membrane</location>
        <topology evidence="2">Multi-pass membrane protein</topology>
    </subcellularLocation>
</comment>
<keyword evidence="19" id="KW-1185">Reference proteome</keyword>
<evidence type="ECO:0000256" key="5">
    <source>
        <dbReference type="ARBA" id="ARBA00022519"/>
    </source>
</evidence>
<accession>A0ABU8TM86</accession>
<dbReference type="InterPro" id="IPR005467">
    <property type="entry name" value="His_kinase_dom"/>
</dbReference>
<evidence type="ECO:0000256" key="10">
    <source>
        <dbReference type="ARBA" id="ARBA00022777"/>
    </source>
</evidence>
<dbReference type="Pfam" id="PF02518">
    <property type="entry name" value="HATPase_c"/>
    <property type="match status" value="1"/>
</dbReference>
<keyword evidence="14 15" id="KW-0472">Membrane</keyword>
<evidence type="ECO:0000256" key="12">
    <source>
        <dbReference type="ARBA" id="ARBA00022989"/>
    </source>
</evidence>
<dbReference type="EMBL" id="JBAKIA010000006">
    <property type="protein sequence ID" value="MEJ8474705.1"/>
    <property type="molecule type" value="Genomic_DNA"/>
</dbReference>
<evidence type="ECO:0000256" key="3">
    <source>
        <dbReference type="ARBA" id="ARBA00012438"/>
    </source>
</evidence>
<dbReference type="SMART" id="SM00387">
    <property type="entry name" value="HATPase_c"/>
    <property type="match status" value="1"/>
</dbReference>
<dbReference type="EC" id="2.7.13.3" evidence="3"/>
<keyword evidence="4" id="KW-1003">Cell membrane</keyword>
<feature type="transmembrane region" description="Helical" evidence="15">
    <location>
        <begin position="160"/>
        <end position="179"/>
    </location>
</feature>
<dbReference type="Gene3D" id="3.30.565.10">
    <property type="entry name" value="Histidine kinase-like ATPase, C-terminal domain"/>
    <property type="match status" value="1"/>
</dbReference>
<dbReference type="InterPro" id="IPR036890">
    <property type="entry name" value="HATPase_C_sf"/>
</dbReference>
<dbReference type="SUPFAM" id="SSF47384">
    <property type="entry name" value="Homodimeric domain of signal transducing histidine kinase"/>
    <property type="match status" value="1"/>
</dbReference>
<comment type="catalytic activity">
    <reaction evidence="1">
        <text>ATP + protein L-histidine = ADP + protein N-phospho-L-histidine.</text>
        <dbReference type="EC" id="2.7.13.3"/>
    </reaction>
</comment>
<name>A0ABU8TM86_9HYPH</name>
<dbReference type="Pfam" id="PF00672">
    <property type="entry name" value="HAMP"/>
    <property type="match status" value="1"/>
</dbReference>
<dbReference type="InterPro" id="IPR004358">
    <property type="entry name" value="Sig_transdc_His_kin-like_C"/>
</dbReference>
<dbReference type="InterPro" id="IPR036097">
    <property type="entry name" value="HisK_dim/P_sf"/>
</dbReference>
<keyword evidence="11 18" id="KW-0067">ATP-binding</keyword>
<dbReference type="SUPFAM" id="SSF55874">
    <property type="entry name" value="ATPase domain of HSP90 chaperone/DNA topoisomerase II/histidine kinase"/>
    <property type="match status" value="1"/>
</dbReference>
<dbReference type="PROSITE" id="PS50109">
    <property type="entry name" value="HIS_KIN"/>
    <property type="match status" value="1"/>
</dbReference>
<dbReference type="PANTHER" id="PTHR44936:SF5">
    <property type="entry name" value="SENSOR HISTIDINE KINASE ENVZ"/>
    <property type="match status" value="1"/>
</dbReference>
<dbReference type="PANTHER" id="PTHR44936">
    <property type="entry name" value="SENSOR PROTEIN CREC"/>
    <property type="match status" value="1"/>
</dbReference>
<keyword evidence="13" id="KW-0902">Two-component regulatory system</keyword>
<dbReference type="Gene3D" id="1.10.287.130">
    <property type="match status" value="1"/>
</dbReference>
<gene>
    <name evidence="18" type="ORF">V6575_11465</name>
</gene>
<feature type="domain" description="Histidine kinase" evidence="16">
    <location>
        <begin position="245"/>
        <end position="446"/>
    </location>
</feature>
<evidence type="ECO:0000313" key="18">
    <source>
        <dbReference type="EMBL" id="MEJ8474705.1"/>
    </source>
</evidence>